<dbReference type="PANTHER" id="PTHR43702:SF13">
    <property type="entry name" value="MONOSACCHARIDE TRANSPORTER, PUTATIVE (AFU_ORTHOLOGUE AFUA_4G06630)-RELATED"/>
    <property type="match status" value="1"/>
</dbReference>
<feature type="transmembrane region" description="Helical" evidence="3">
    <location>
        <begin position="72"/>
        <end position="102"/>
    </location>
</feature>
<dbReference type="SUPFAM" id="SSF103473">
    <property type="entry name" value="MFS general substrate transporter"/>
    <property type="match status" value="1"/>
</dbReference>
<dbReference type="Gene3D" id="1.20.1250.20">
    <property type="entry name" value="MFS general substrate transporter like domains"/>
    <property type="match status" value="2"/>
</dbReference>
<dbReference type="PANTHER" id="PTHR43702">
    <property type="entry name" value="L-FUCOSE-PROTON SYMPORTER"/>
    <property type="match status" value="1"/>
</dbReference>
<evidence type="ECO:0000256" key="2">
    <source>
        <dbReference type="ARBA" id="ARBA00022475"/>
    </source>
</evidence>
<keyword evidence="5" id="KW-1185">Reference proteome</keyword>
<feature type="transmembrane region" description="Helical" evidence="3">
    <location>
        <begin position="328"/>
        <end position="350"/>
    </location>
</feature>
<evidence type="ECO:0000313" key="4">
    <source>
        <dbReference type="EMBL" id="KJZ70984.1"/>
    </source>
</evidence>
<gene>
    <name evidence="4" type="ORF">HIM_09639</name>
</gene>
<dbReference type="OrthoDB" id="546893at2759"/>
<dbReference type="InterPro" id="IPR050375">
    <property type="entry name" value="MFS_TsgA-like"/>
</dbReference>
<reference evidence="4 5" key="1">
    <citation type="journal article" date="2014" name="Genome Biol. Evol.">
        <title>Comparative genomics and transcriptomics analyses reveal divergent lifestyle features of nematode endoparasitic fungus Hirsutella minnesotensis.</title>
        <authorList>
            <person name="Lai Y."/>
            <person name="Liu K."/>
            <person name="Zhang X."/>
            <person name="Zhang X."/>
            <person name="Li K."/>
            <person name="Wang N."/>
            <person name="Shu C."/>
            <person name="Wu Y."/>
            <person name="Wang C."/>
            <person name="Bushley K.E."/>
            <person name="Xiang M."/>
            <person name="Liu X."/>
        </authorList>
    </citation>
    <scope>NUCLEOTIDE SEQUENCE [LARGE SCALE GENOMIC DNA]</scope>
    <source>
        <strain evidence="4 5">3608</strain>
    </source>
</reference>
<keyword evidence="3" id="KW-0472">Membrane</keyword>
<feature type="transmembrane region" description="Helical" evidence="3">
    <location>
        <begin position="356"/>
        <end position="376"/>
    </location>
</feature>
<evidence type="ECO:0008006" key="6">
    <source>
        <dbReference type="Google" id="ProtNLM"/>
    </source>
</evidence>
<proteinExistence type="predicted"/>
<accession>A0A0F8A304</accession>
<keyword evidence="2" id="KW-1003">Cell membrane</keyword>
<feature type="transmembrane region" description="Helical" evidence="3">
    <location>
        <begin position="268"/>
        <end position="288"/>
    </location>
</feature>
<protein>
    <recommendedName>
        <fullName evidence="6">Major facilitator superfamily (MFS) profile domain-containing protein</fullName>
    </recommendedName>
</protein>
<feature type="transmembrane region" description="Helical" evidence="3">
    <location>
        <begin position="235"/>
        <end position="256"/>
    </location>
</feature>
<feature type="transmembrane region" description="Helical" evidence="3">
    <location>
        <begin position="6"/>
        <end position="27"/>
    </location>
</feature>
<evidence type="ECO:0000256" key="3">
    <source>
        <dbReference type="SAM" id="Phobius"/>
    </source>
</evidence>
<feature type="transmembrane region" description="Helical" evidence="3">
    <location>
        <begin position="123"/>
        <end position="142"/>
    </location>
</feature>
<evidence type="ECO:0000256" key="1">
    <source>
        <dbReference type="ARBA" id="ARBA00004429"/>
    </source>
</evidence>
<dbReference type="InterPro" id="IPR036259">
    <property type="entry name" value="MFS_trans_sf"/>
</dbReference>
<evidence type="ECO:0000313" key="5">
    <source>
        <dbReference type="Proteomes" id="UP000054481"/>
    </source>
</evidence>
<keyword evidence="3" id="KW-0812">Transmembrane</keyword>
<sequence length="411" mass="44498">MAKALGLSAAYFGGGYFFGPLFAGLLIMRKDRNNSHESDGIGGYKATFIVGFCIYGTGAMIFWPSAETRSYAGFILSNFVVGFGLSVLEGVQGIGSIVNGLMSKAIFSRLDISNRATFIKVQLIHLGIALLSAILGIFFHYVPLPEVSDAKLEEESANHPHIDPKKRSIGGIQLRTISLTLAVFAQYMYVATQESNGFFFDPLLDSVSLGDTKSNSEDAVVSDKPPGSSLRIPEYLLIGHAALTVSRLLFGFLTYLSASNLRLPRPRAYLTISVAVCFILAILNVVLRPTDPDVTAVLMTVMLFAEAPIWPLIFAIGLRGQGQRTKRAAAFITMGASGAAVVPFIMYSIITTGGTVQNSFIVVVVVLVATMVYPAFLRLSGAARRLVDPVHHELRARQRYDGGQQDAWTRA</sequence>
<feature type="transmembrane region" description="Helical" evidence="3">
    <location>
        <begin position="48"/>
        <end position="66"/>
    </location>
</feature>
<feature type="transmembrane region" description="Helical" evidence="3">
    <location>
        <begin position="294"/>
        <end position="316"/>
    </location>
</feature>
<dbReference type="Proteomes" id="UP000054481">
    <property type="component" value="Unassembled WGS sequence"/>
</dbReference>
<name>A0A0F8A304_9HYPO</name>
<organism evidence="4 5">
    <name type="scientific">Hirsutella minnesotensis 3608</name>
    <dbReference type="NCBI Taxonomy" id="1043627"/>
    <lineage>
        <taxon>Eukaryota</taxon>
        <taxon>Fungi</taxon>
        <taxon>Dikarya</taxon>
        <taxon>Ascomycota</taxon>
        <taxon>Pezizomycotina</taxon>
        <taxon>Sordariomycetes</taxon>
        <taxon>Hypocreomycetidae</taxon>
        <taxon>Hypocreales</taxon>
        <taxon>Ophiocordycipitaceae</taxon>
        <taxon>Hirsutella</taxon>
    </lineage>
</organism>
<dbReference type="GO" id="GO:0005886">
    <property type="term" value="C:plasma membrane"/>
    <property type="evidence" value="ECO:0007669"/>
    <property type="project" value="UniProtKB-SubCell"/>
</dbReference>
<comment type="subcellular location">
    <subcellularLocation>
        <location evidence="1">Cell inner membrane</location>
        <topology evidence="1">Multi-pass membrane protein</topology>
    </subcellularLocation>
</comment>
<dbReference type="EMBL" id="KQ030597">
    <property type="protein sequence ID" value="KJZ70984.1"/>
    <property type="molecule type" value="Genomic_DNA"/>
</dbReference>
<keyword evidence="3" id="KW-1133">Transmembrane helix</keyword>
<dbReference type="AlphaFoldDB" id="A0A0F8A304"/>